<evidence type="ECO:0000313" key="2">
    <source>
        <dbReference type="Proteomes" id="UP000250831"/>
    </source>
</evidence>
<proteinExistence type="predicted"/>
<dbReference type="EMBL" id="QCXX01000003">
    <property type="protein sequence ID" value="PUV24532.1"/>
    <property type="molecule type" value="Genomic_DNA"/>
</dbReference>
<gene>
    <name evidence="1" type="ORF">DCO56_14415</name>
</gene>
<dbReference type="RefSeq" id="WP_108634460.1">
    <property type="nucleotide sequence ID" value="NZ_QCXX01000003.1"/>
</dbReference>
<organism evidence="1 2">
    <name type="scientific">Sphingobacterium athyrii</name>
    <dbReference type="NCBI Taxonomy" id="2152717"/>
    <lineage>
        <taxon>Bacteria</taxon>
        <taxon>Pseudomonadati</taxon>
        <taxon>Bacteroidota</taxon>
        <taxon>Sphingobacteriia</taxon>
        <taxon>Sphingobacteriales</taxon>
        <taxon>Sphingobacteriaceae</taxon>
        <taxon>Sphingobacterium</taxon>
    </lineage>
</organism>
<dbReference type="AlphaFoldDB" id="A0A363NUP1"/>
<dbReference type="Proteomes" id="UP000250831">
    <property type="component" value="Unassembled WGS sequence"/>
</dbReference>
<sequence length="79" mass="9407">MRTDNKHIDQSSELSALRNEISDLKNMMSTMQEIIINQNKQINDIYKCLFNNPIKSKDQVKEQKKQDMKNQIILKNLRK</sequence>
<accession>A0A363NUP1</accession>
<reference evidence="1 2" key="1">
    <citation type="submission" date="2018-04" db="EMBL/GenBank/DDBJ databases">
        <title>Sphingobacterium sp. M46 Genome.</title>
        <authorList>
            <person name="Cheng J."/>
            <person name="Li Y."/>
        </authorList>
    </citation>
    <scope>NUCLEOTIDE SEQUENCE [LARGE SCALE GENOMIC DNA]</scope>
    <source>
        <strain evidence="1 2">M46</strain>
    </source>
</reference>
<name>A0A363NUP1_9SPHI</name>
<comment type="caution">
    <text evidence="1">The sequence shown here is derived from an EMBL/GenBank/DDBJ whole genome shotgun (WGS) entry which is preliminary data.</text>
</comment>
<keyword evidence="2" id="KW-1185">Reference proteome</keyword>
<evidence type="ECO:0000313" key="1">
    <source>
        <dbReference type="EMBL" id="PUV24532.1"/>
    </source>
</evidence>
<protein>
    <submittedName>
        <fullName evidence="1">Uncharacterized protein</fullName>
    </submittedName>
</protein>